<evidence type="ECO:0000313" key="2">
    <source>
        <dbReference type="Proteomes" id="UP000817854"/>
    </source>
</evidence>
<comment type="caution">
    <text evidence="1">The sequence shown here is derived from an EMBL/GenBank/DDBJ whole genome shotgun (WGS) entry which is preliminary data.</text>
</comment>
<dbReference type="Proteomes" id="UP000817854">
    <property type="component" value="Unassembled WGS sequence"/>
</dbReference>
<reference evidence="2" key="1">
    <citation type="submission" date="2019-05" db="EMBL/GenBank/DDBJ databases">
        <title>Flavobacterium profundi sp. nov., isolated from a deep-sea seamount.</title>
        <authorList>
            <person name="Zhang D.-C."/>
        </authorList>
    </citation>
    <scope>NUCLEOTIDE SEQUENCE [LARGE SCALE GENOMIC DNA]</scope>
    <source>
        <strain evidence="2">EC11</strain>
    </source>
</reference>
<accession>A0ABX0IS86</accession>
<keyword evidence="2" id="KW-1185">Reference proteome</keyword>
<organism evidence="1 2">
    <name type="scientific">Flavobacterium jejuense</name>
    <dbReference type="NCBI Taxonomy" id="1544455"/>
    <lineage>
        <taxon>Bacteria</taxon>
        <taxon>Pseudomonadati</taxon>
        <taxon>Bacteroidota</taxon>
        <taxon>Flavobacteriia</taxon>
        <taxon>Flavobacteriales</taxon>
        <taxon>Flavobacteriaceae</taxon>
        <taxon>Flavobacterium</taxon>
    </lineage>
</organism>
<name>A0ABX0IS86_9FLAO</name>
<protein>
    <submittedName>
        <fullName evidence="1">Uncharacterized protein</fullName>
    </submittedName>
</protein>
<dbReference type="RefSeq" id="WP_165928869.1">
    <property type="nucleotide sequence ID" value="NZ_VEVQ02000003.1"/>
</dbReference>
<reference evidence="1 2" key="3">
    <citation type="submission" date="2020-02" db="EMBL/GenBank/DDBJ databases">
        <title>Flavobacterium profundi sp. nov., isolated from a deep-sea seamount.</title>
        <authorList>
            <person name="Zhang D.-C."/>
        </authorList>
    </citation>
    <scope>NUCLEOTIDE SEQUENCE [LARGE SCALE GENOMIC DNA]</scope>
    <source>
        <strain evidence="1 2">EC11</strain>
    </source>
</reference>
<sequence>MVLNLCGTSKVYPLSTLRYSELQDFDYCKANEIRSESYVFDYDEIDKLKIRV</sequence>
<evidence type="ECO:0000313" key="1">
    <source>
        <dbReference type="EMBL" id="NHN25348.1"/>
    </source>
</evidence>
<gene>
    <name evidence="1" type="ORF">FIA58_006625</name>
</gene>
<reference evidence="1 2" key="2">
    <citation type="submission" date="2019-05" db="EMBL/GenBank/DDBJ databases">
        <authorList>
            <person name="Lianzixin W."/>
        </authorList>
    </citation>
    <scope>NUCLEOTIDE SEQUENCE [LARGE SCALE GENOMIC DNA]</scope>
    <source>
        <strain evidence="1 2">EC11</strain>
    </source>
</reference>
<dbReference type="EMBL" id="VEVQ02000003">
    <property type="protein sequence ID" value="NHN25348.1"/>
    <property type="molecule type" value="Genomic_DNA"/>
</dbReference>
<proteinExistence type="predicted"/>